<dbReference type="Pfam" id="PF02519">
    <property type="entry name" value="Auxin_inducible"/>
    <property type="match status" value="1"/>
</dbReference>
<dbReference type="InterPro" id="IPR003676">
    <property type="entry name" value="SAUR_fam"/>
</dbReference>
<name>A0AAV8TL46_9ROSI</name>
<reference evidence="2 3" key="1">
    <citation type="submission" date="2021-09" db="EMBL/GenBank/DDBJ databases">
        <title>Genomic insights and catalytic innovation underlie evolution of tropane alkaloids biosynthesis.</title>
        <authorList>
            <person name="Wang Y.-J."/>
            <person name="Tian T."/>
            <person name="Huang J.-P."/>
            <person name="Huang S.-X."/>
        </authorList>
    </citation>
    <scope>NUCLEOTIDE SEQUENCE [LARGE SCALE GENOMIC DNA]</scope>
    <source>
        <strain evidence="2">KIB-2018</strain>
        <tissue evidence="2">Leaf</tissue>
    </source>
</reference>
<organism evidence="2 3">
    <name type="scientific">Erythroxylum novogranatense</name>
    <dbReference type="NCBI Taxonomy" id="1862640"/>
    <lineage>
        <taxon>Eukaryota</taxon>
        <taxon>Viridiplantae</taxon>
        <taxon>Streptophyta</taxon>
        <taxon>Embryophyta</taxon>
        <taxon>Tracheophyta</taxon>
        <taxon>Spermatophyta</taxon>
        <taxon>Magnoliopsida</taxon>
        <taxon>eudicotyledons</taxon>
        <taxon>Gunneridae</taxon>
        <taxon>Pentapetalae</taxon>
        <taxon>rosids</taxon>
        <taxon>fabids</taxon>
        <taxon>Malpighiales</taxon>
        <taxon>Erythroxylaceae</taxon>
        <taxon>Erythroxylum</taxon>
    </lineage>
</organism>
<evidence type="ECO:0000313" key="3">
    <source>
        <dbReference type="Proteomes" id="UP001159364"/>
    </source>
</evidence>
<dbReference type="PANTHER" id="PTHR31374:SF201">
    <property type="entry name" value="SAUR-LIKE AUXIN-RESPONSIVE PROTEIN FAMILY"/>
    <property type="match status" value="1"/>
</dbReference>
<keyword evidence="3" id="KW-1185">Reference proteome</keyword>
<proteinExistence type="inferred from homology"/>
<gene>
    <name evidence="2" type="ORF">K2173_018163</name>
</gene>
<evidence type="ECO:0008006" key="4">
    <source>
        <dbReference type="Google" id="ProtNLM"/>
    </source>
</evidence>
<dbReference type="PANTHER" id="PTHR31374">
    <property type="entry name" value="AUXIN-INDUCED PROTEIN-LIKE-RELATED"/>
    <property type="match status" value="1"/>
</dbReference>
<evidence type="ECO:0000256" key="1">
    <source>
        <dbReference type="ARBA" id="ARBA00006974"/>
    </source>
</evidence>
<sequence>MKRSRGFRLRRPKLARVFHWMIRPGRKSVCFLNPISGVFALSRWLLHGVKTLCLSGSGPTYIQLGRKESVATPKGHLAVYVADCNGGTRRVLVPVIYFNHPLFEELLKESERVHGYNHPGGITIPCDYSKFEKVKMRIAARDNCHLRRNSIARSHICLR</sequence>
<protein>
    <recommendedName>
        <fullName evidence="4">Small auxin up regulated protein</fullName>
    </recommendedName>
</protein>
<dbReference type="Proteomes" id="UP001159364">
    <property type="component" value="Linkage Group LG04"/>
</dbReference>
<dbReference type="EMBL" id="JAIWQS010000004">
    <property type="protein sequence ID" value="KAJ8767605.1"/>
    <property type="molecule type" value="Genomic_DNA"/>
</dbReference>
<comment type="similarity">
    <text evidence="1">Belongs to the ARG7 family.</text>
</comment>
<dbReference type="AlphaFoldDB" id="A0AAV8TL46"/>
<accession>A0AAV8TL46</accession>
<evidence type="ECO:0000313" key="2">
    <source>
        <dbReference type="EMBL" id="KAJ8767605.1"/>
    </source>
</evidence>
<comment type="caution">
    <text evidence="2">The sequence shown here is derived from an EMBL/GenBank/DDBJ whole genome shotgun (WGS) entry which is preliminary data.</text>
</comment>
<dbReference type="GO" id="GO:0009733">
    <property type="term" value="P:response to auxin"/>
    <property type="evidence" value="ECO:0007669"/>
    <property type="project" value="InterPro"/>
</dbReference>